<name>A0ABV6TZI4_9ACTN</name>
<dbReference type="Gene3D" id="1.10.260.130">
    <property type="match status" value="1"/>
</dbReference>
<dbReference type="PANTHER" id="PTHR34853:SF1">
    <property type="entry name" value="LIPASE 5"/>
    <property type="match status" value="1"/>
</dbReference>
<dbReference type="RefSeq" id="WP_394299374.1">
    <property type="nucleotide sequence ID" value="NZ_JBHMQT010000003.1"/>
</dbReference>
<accession>A0ABV6TZI4</accession>
<protein>
    <submittedName>
        <fullName evidence="1">Lipase family protein</fullName>
    </submittedName>
</protein>
<dbReference type="Pfam" id="PF03583">
    <property type="entry name" value="LIP"/>
    <property type="match status" value="1"/>
</dbReference>
<dbReference type="Gene3D" id="3.40.50.1820">
    <property type="entry name" value="alpha/beta hydrolase"/>
    <property type="match status" value="1"/>
</dbReference>
<evidence type="ECO:0000313" key="1">
    <source>
        <dbReference type="EMBL" id="MFC0861142.1"/>
    </source>
</evidence>
<dbReference type="InterPro" id="IPR029058">
    <property type="entry name" value="AB_hydrolase_fold"/>
</dbReference>
<dbReference type="EMBL" id="JBHMQT010000003">
    <property type="protein sequence ID" value="MFC0861142.1"/>
    <property type="molecule type" value="Genomic_DNA"/>
</dbReference>
<evidence type="ECO:0000313" key="2">
    <source>
        <dbReference type="Proteomes" id="UP001589870"/>
    </source>
</evidence>
<organism evidence="1 2">
    <name type="scientific">Sphaerimonospora cavernae</name>
    <dbReference type="NCBI Taxonomy" id="1740611"/>
    <lineage>
        <taxon>Bacteria</taxon>
        <taxon>Bacillati</taxon>
        <taxon>Actinomycetota</taxon>
        <taxon>Actinomycetes</taxon>
        <taxon>Streptosporangiales</taxon>
        <taxon>Streptosporangiaceae</taxon>
        <taxon>Sphaerimonospora</taxon>
    </lineage>
</organism>
<dbReference type="PANTHER" id="PTHR34853">
    <property type="match status" value="1"/>
</dbReference>
<dbReference type="SUPFAM" id="SSF53474">
    <property type="entry name" value="alpha/beta-Hydrolases"/>
    <property type="match status" value="1"/>
</dbReference>
<dbReference type="PIRSF" id="PIRSF029171">
    <property type="entry name" value="Esterase_LipA"/>
    <property type="match status" value="1"/>
</dbReference>
<sequence>MHLRVRAIMPMIGALLLLPALLGPKVGGAAAEAASAGDVVEAVPTTVYLAPGKLLEVPVKAWHLRYRSTSATGAANVVSGTLLVPRSAHSLGKRPIAGYAVGTHGMGDRCAPSAAMARGTEAELAIISLMLLKGWAVAVTDYEGLGTPGDHTYMVGVSQGHAVLDSIRAAARVPGAGLSADAPVVVMGYSQGGASAGWAAQLQSSYAPELRLKGVAAGGVPADLLAVGEHLDGTPDFGLAAAAGAGLDAAYPELSLNSHLTPEGAALFAEARNACVADLRDRLAGRRLAELTTTDVMHLPEWQARLQENRLGASMPRVPMFLYHAKGDEIIPYGVGRTLRDEYCAGGAKVLWAGLPAGSHVLGAVEGAPLAVGWLASRVLGLPVVGNC</sequence>
<proteinExistence type="predicted"/>
<keyword evidence="2" id="KW-1185">Reference proteome</keyword>
<dbReference type="Proteomes" id="UP001589870">
    <property type="component" value="Unassembled WGS sequence"/>
</dbReference>
<gene>
    <name evidence="1" type="ORF">ACFHYQ_02400</name>
</gene>
<comment type="caution">
    <text evidence="1">The sequence shown here is derived from an EMBL/GenBank/DDBJ whole genome shotgun (WGS) entry which is preliminary data.</text>
</comment>
<dbReference type="InterPro" id="IPR005152">
    <property type="entry name" value="Lipase_secreted"/>
</dbReference>
<reference evidence="1 2" key="1">
    <citation type="submission" date="2024-09" db="EMBL/GenBank/DDBJ databases">
        <authorList>
            <person name="Sun Q."/>
            <person name="Mori K."/>
        </authorList>
    </citation>
    <scope>NUCLEOTIDE SEQUENCE [LARGE SCALE GENOMIC DNA]</scope>
    <source>
        <strain evidence="1 2">TBRC 1851</strain>
    </source>
</reference>